<name>A0A6N2SG16_9FIRM</name>
<dbReference type="AlphaFoldDB" id="A0A6N2SG16"/>
<dbReference type="Pfam" id="PF18941">
    <property type="entry name" value="DUF5688"/>
    <property type="match status" value="1"/>
</dbReference>
<dbReference type="InterPro" id="IPR043743">
    <property type="entry name" value="DUF5688"/>
</dbReference>
<dbReference type="RefSeq" id="WP_156353439.1">
    <property type="nucleotide sequence ID" value="NZ_CACRST010000010.1"/>
</dbReference>
<proteinExistence type="predicted"/>
<reference evidence="2" key="1">
    <citation type="submission" date="2019-11" db="EMBL/GenBank/DDBJ databases">
        <authorList>
            <person name="Feng L."/>
        </authorList>
    </citation>
    <scope>NUCLEOTIDE SEQUENCE</scope>
    <source>
        <strain evidence="2">BgluceraseaLFYP119</strain>
    </source>
</reference>
<feature type="compositionally biased region" description="Basic and acidic residues" evidence="1">
    <location>
        <begin position="218"/>
        <end position="230"/>
    </location>
</feature>
<dbReference type="EMBL" id="CACRST010000010">
    <property type="protein sequence ID" value="VYS91478.1"/>
    <property type="molecule type" value="Genomic_DNA"/>
</dbReference>
<gene>
    <name evidence="2" type="ORF">BGLFYP119_01090</name>
</gene>
<accession>A0A6N2SG16</accession>
<organism evidence="2">
    <name type="scientific">Blautia glucerasea</name>
    <dbReference type="NCBI Taxonomy" id="536633"/>
    <lineage>
        <taxon>Bacteria</taxon>
        <taxon>Bacillati</taxon>
        <taxon>Bacillota</taxon>
        <taxon>Clostridia</taxon>
        <taxon>Lachnospirales</taxon>
        <taxon>Lachnospiraceae</taxon>
        <taxon>Blautia</taxon>
    </lineage>
</organism>
<protein>
    <submittedName>
        <fullName evidence="2">Uncharacterized protein</fullName>
    </submittedName>
</protein>
<feature type="region of interest" description="Disordered" evidence="1">
    <location>
        <begin position="218"/>
        <end position="239"/>
    </location>
</feature>
<evidence type="ECO:0000256" key="1">
    <source>
        <dbReference type="SAM" id="MobiDB-lite"/>
    </source>
</evidence>
<sequence length="239" mass="27937">MGETFRVEMELPEYESMRPYLQVCMYDPKYPERIPACLTDRKGDFGIYYTIRFGTAGEEIIQIPITETMLQRWQISKEQLHKDAMDAGRNHGPVFTSGENMISSLLFRKKPENYFNTGLDKLDPMEPMYCLTNQEGIFGASLILDDALLERIGTILKSDYYVLPSSVHEVMIVPQNSMINLEDIKNMVHEINEAEVPEEIRLPENVQVYDRRERKLENALEHENKVQKPERSKKKEKKR</sequence>
<evidence type="ECO:0000313" key="2">
    <source>
        <dbReference type="EMBL" id="VYS91478.1"/>
    </source>
</evidence>